<name>A0ABW3FKW9_9PSEU</name>
<dbReference type="EMBL" id="JBHTIW010000001">
    <property type="protein sequence ID" value="MFD0918322.1"/>
    <property type="molecule type" value="Genomic_DNA"/>
</dbReference>
<reference evidence="3" key="1">
    <citation type="journal article" date="2019" name="Int. J. Syst. Evol. Microbiol.">
        <title>The Global Catalogue of Microorganisms (GCM) 10K type strain sequencing project: providing services to taxonomists for standard genome sequencing and annotation.</title>
        <authorList>
            <consortium name="The Broad Institute Genomics Platform"/>
            <consortium name="The Broad Institute Genome Sequencing Center for Infectious Disease"/>
            <person name="Wu L."/>
            <person name="Ma J."/>
        </authorList>
    </citation>
    <scope>NUCLEOTIDE SEQUENCE [LARGE SCALE GENOMIC DNA]</scope>
    <source>
        <strain evidence="3">CCUG 56401</strain>
    </source>
</reference>
<comment type="caution">
    <text evidence="2">The sequence shown here is derived from an EMBL/GenBank/DDBJ whole genome shotgun (WGS) entry which is preliminary data.</text>
</comment>
<dbReference type="PANTHER" id="PTHR40765:SF2">
    <property type="entry name" value="ESX-2 SECRETION SYSTEM ATPASE ECCB2"/>
    <property type="match status" value="1"/>
</dbReference>
<dbReference type="Pfam" id="PF05108">
    <property type="entry name" value="T7SS_ESX1_EccB"/>
    <property type="match status" value="1"/>
</dbReference>
<sequence>MQSRRDQVQAHMFVMGRLSAGMLRADPDIPDTPQRRTTRGFAIGLVVTVLIGLGTFLFGLVIQPGQATSWRADGSVVVERDTGARWLYVGGELHPVLNPASAKLVAGQRLAVHDVASSSLVGVPRGAPVGIPGAPDGLPAAGALSRDEWLSCAAPSDSGGRDFALLVGSTAGDPVTDRQGVLVSGPDGSVFLVWGGRKWRLDPASGGPAALGYTTADPVPVPVGLLNALPTGPDLVAPDVPGRGRPGPVLAGQPSTVGQLFVDARHRPYLLADRGLVPLTDTVAKLISGDPKTQAAAYGGQAVQPRMIGAGDITAHSAPTALRGQLTRGGLFPTSPPQLVSAVGKGVCAVTEPGAAVSTSVRMVPAAVTAAARPALPRPGVTPSCSAPGRVGIEPGSGALVASVATGGGAANALFLVADDGVKYPVGSDDALAALGYTADEAVRMPAMLVDQLATGPALDPAAAGRPVLEQPRLVPPRC</sequence>
<evidence type="ECO:0000313" key="3">
    <source>
        <dbReference type="Proteomes" id="UP001597018"/>
    </source>
</evidence>
<dbReference type="Gene3D" id="3.30.2390.20">
    <property type="entry name" value="Type VII secretion system EccB, repeat 1 domain"/>
    <property type="match status" value="1"/>
</dbReference>
<dbReference type="NCBIfam" id="TIGR03919">
    <property type="entry name" value="T7SS_EccB"/>
    <property type="match status" value="1"/>
</dbReference>
<dbReference type="Proteomes" id="UP001597018">
    <property type="component" value="Unassembled WGS sequence"/>
</dbReference>
<dbReference type="InterPro" id="IPR044857">
    <property type="entry name" value="T7SS_EccB_R1"/>
</dbReference>
<gene>
    <name evidence="2" type="primary">eccB</name>
    <name evidence="2" type="ORF">ACFQ16_01055</name>
</gene>
<dbReference type="PANTHER" id="PTHR40765">
    <property type="entry name" value="ESX-2 SECRETION SYSTEM ATPASE ECCB2"/>
    <property type="match status" value="1"/>
</dbReference>
<accession>A0ABW3FKW9</accession>
<keyword evidence="1" id="KW-0472">Membrane</keyword>
<keyword evidence="3" id="KW-1185">Reference proteome</keyword>
<dbReference type="InterPro" id="IPR007795">
    <property type="entry name" value="T7SS_EccB"/>
</dbReference>
<dbReference type="RefSeq" id="WP_263250053.1">
    <property type="nucleotide sequence ID" value="NZ_BAABLT010000034.1"/>
</dbReference>
<evidence type="ECO:0000313" key="2">
    <source>
        <dbReference type="EMBL" id="MFD0918322.1"/>
    </source>
</evidence>
<keyword evidence="1" id="KW-1133">Transmembrane helix</keyword>
<organism evidence="2 3">
    <name type="scientific">Saccharopolyspora rosea</name>
    <dbReference type="NCBI Taxonomy" id="524884"/>
    <lineage>
        <taxon>Bacteria</taxon>
        <taxon>Bacillati</taxon>
        <taxon>Actinomycetota</taxon>
        <taxon>Actinomycetes</taxon>
        <taxon>Pseudonocardiales</taxon>
        <taxon>Pseudonocardiaceae</taxon>
        <taxon>Saccharopolyspora</taxon>
    </lineage>
</organism>
<feature type="transmembrane region" description="Helical" evidence="1">
    <location>
        <begin position="41"/>
        <end position="62"/>
    </location>
</feature>
<protein>
    <submittedName>
        <fullName evidence="2">Type VII secretion protein EccB</fullName>
    </submittedName>
</protein>
<evidence type="ECO:0000256" key="1">
    <source>
        <dbReference type="SAM" id="Phobius"/>
    </source>
</evidence>
<proteinExistence type="predicted"/>
<keyword evidence="1" id="KW-0812">Transmembrane</keyword>